<protein>
    <submittedName>
        <fullName evidence="1">Uncharacterized protein</fullName>
    </submittedName>
</protein>
<dbReference type="EMBL" id="JABSTV010001252">
    <property type="protein sequence ID" value="KAH7946600.1"/>
    <property type="molecule type" value="Genomic_DNA"/>
</dbReference>
<dbReference type="SUPFAM" id="SSF53474">
    <property type="entry name" value="alpha/beta-Hydrolases"/>
    <property type="match status" value="1"/>
</dbReference>
<dbReference type="InterPro" id="IPR029058">
    <property type="entry name" value="AB_hydrolase_fold"/>
</dbReference>
<proteinExistence type="predicted"/>
<dbReference type="VEuPathDB" id="VectorBase:RSAN_042807"/>
<name>A0A9D4PL06_RHISA</name>
<dbReference type="PANTHER" id="PTHR11005">
    <property type="entry name" value="LYSOSOMAL ACID LIPASE-RELATED"/>
    <property type="match status" value="1"/>
</dbReference>
<organism evidence="1 2">
    <name type="scientific">Rhipicephalus sanguineus</name>
    <name type="common">Brown dog tick</name>
    <name type="synonym">Ixodes sanguineus</name>
    <dbReference type="NCBI Taxonomy" id="34632"/>
    <lineage>
        <taxon>Eukaryota</taxon>
        <taxon>Metazoa</taxon>
        <taxon>Ecdysozoa</taxon>
        <taxon>Arthropoda</taxon>
        <taxon>Chelicerata</taxon>
        <taxon>Arachnida</taxon>
        <taxon>Acari</taxon>
        <taxon>Parasitiformes</taxon>
        <taxon>Ixodida</taxon>
        <taxon>Ixodoidea</taxon>
        <taxon>Ixodidae</taxon>
        <taxon>Rhipicephalinae</taxon>
        <taxon>Rhipicephalus</taxon>
        <taxon>Rhipicephalus</taxon>
    </lineage>
</organism>
<reference evidence="1" key="2">
    <citation type="submission" date="2021-09" db="EMBL/GenBank/DDBJ databases">
        <authorList>
            <person name="Jia N."/>
            <person name="Wang J."/>
            <person name="Shi W."/>
            <person name="Du L."/>
            <person name="Sun Y."/>
            <person name="Zhan W."/>
            <person name="Jiang J."/>
            <person name="Wang Q."/>
            <person name="Zhang B."/>
            <person name="Ji P."/>
            <person name="Sakyi L.B."/>
            <person name="Cui X."/>
            <person name="Yuan T."/>
            <person name="Jiang B."/>
            <person name="Yang W."/>
            <person name="Lam T.T.-Y."/>
            <person name="Chang Q."/>
            <person name="Ding S."/>
            <person name="Wang X."/>
            <person name="Zhu J."/>
            <person name="Ruan X."/>
            <person name="Zhao L."/>
            <person name="Wei J."/>
            <person name="Que T."/>
            <person name="Du C."/>
            <person name="Cheng J."/>
            <person name="Dai P."/>
            <person name="Han X."/>
            <person name="Huang E."/>
            <person name="Gao Y."/>
            <person name="Liu J."/>
            <person name="Shao H."/>
            <person name="Ye R."/>
            <person name="Li L."/>
            <person name="Wei W."/>
            <person name="Wang X."/>
            <person name="Wang C."/>
            <person name="Huo Q."/>
            <person name="Li W."/>
            <person name="Guo W."/>
            <person name="Chen H."/>
            <person name="Chen S."/>
            <person name="Zhou L."/>
            <person name="Zhou L."/>
            <person name="Ni X."/>
            <person name="Tian J."/>
            <person name="Zhou Y."/>
            <person name="Sheng Y."/>
            <person name="Liu T."/>
            <person name="Pan Y."/>
            <person name="Xia L."/>
            <person name="Li J."/>
            <person name="Zhao F."/>
            <person name="Cao W."/>
        </authorList>
    </citation>
    <scope>NUCLEOTIDE SEQUENCE</scope>
    <source>
        <strain evidence="1">Rsan-2018</strain>
        <tissue evidence="1">Larvae</tissue>
    </source>
</reference>
<sequence>MMSERPEYNDKVKAFAGLAPFNKLAHIEVPPLAVFGPYAESPLRLAQAMGGYEMLPKDFQLMGLVRLLCGGVAKRVCTFLGDRLNNVGSRYINLTRTTTYLCHIPAGTSTKNIIHFGQLVGSKRPQKFDYGASKNQQLYGQRKPPLYNLSRVTTDVGIFWSKGDQFVTPREVDELRADLGARVKREEYIDDPFYTHLHFFIGLASRKSLFRNLLGFLGGYPAEKDEPLDEDVAATTNAVDTTLASKIWTR</sequence>
<dbReference type="AlphaFoldDB" id="A0A9D4PL06"/>
<reference evidence="1" key="1">
    <citation type="journal article" date="2020" name="Cell">
        <title>Large-Scale Comparative Analyses of Tick Genomes Elucidate Their Genetic Diversity and Vector Capacities.</title>
        <authorList>
            <consortium name="Tick Genome and Microbiome Consortium (TIGMIC)"/>
            <person name="Jia N."/>
            <person name="Wang J."/>
            <person name="Shi W."/>
            <person name="Du L."/>
            <person name="Sun Y."/>
            <person name="Zhan W."/>
            <person name="Jiang J.F."/>
            <person name="Wang Q."/>
            <person name="Zhang B."/>
            <person name="Ji P."/>
            <person name="Bell-Sakyi L."/>
            <person name="Cui X.M."/>
            <person name="Yuan T.T."/>
            <person name="Jiang B.G."/>
            <person name="Yang W.F."/>
            <person name="Lam T.T."/>
            <person name="Chang Q.C."/>
            <person name="Ding S.J."/>
            <person name="Wang X.J."/>
            <person name="Zhu J.G."/>
            <person name="Ruan X.D."/>
            <person name="Zhao L."/>
            <person name="Wei J.T."/>
            <person name="Ye R.Z."/>
            <person name="Que T.C."/>
            <person name="Du C.H."/>
            <person name="Zhou Y.H."/>
            <person name="Cheng J.X."/>
            <person name="Dai P.F."/>
            <person name="Guo W.B."/>
            <person name="Han X.H."/>
            <person name="Huang E.J."/>
            <person name="Li L.F."/>
            <person name="Wei W."/>
            <person name="Gao Y.C."/>
            <person name="Liu J.Z."/>
            <person name="Shao H.Z."/>
            <person name="Wang X."/>
            <person name="Wang C.C."/>
            <person name="Yang T.C."/>
            <person name="Huo Q.B."/>
            <person name="Li W."/>
            <person name="Chen H.Y."/>
            <person name="Chen S.E."/>
            <person name="Zhou L.G."/>
            <person name="Ni X.B."/>
            <person name="Tian J.H."/>
            <person name="Sheng Y."/>
            <person name="Liu T."/>
            <person name="Pan Y.S."/>
            <person name="Xia L.Y."/>
            <person name="Li J."/>
            <person name="Zhao F."/>
            <person name="Cao W.C."/>
        </authorList>
    </citation>
    <scope>NUCLEOTIDE SEQUENCE</scope>
    <source>
        <strain evidence="1">Rsan-2018</strain>
    </source>
</reference>
<evidence type="ECO:0000313" key="1">
    <source>
        <dbReference type="EMBL" id="KAH7946600.1"/>
    </source>
</evidence>
<gene>
    <name evidence="1" type="ORF">HPB52_001844</name>
</gene>
<dbReference type="Proteomes" id="UP000821837">
    <property type="component" value="Chromosome 6"/>
</dbReference>
<evidence type="ECO:0000313" key="2">
    <source>
        <dbReference type="Proteomes" id="UP000821837"/>
    </source>
</evidence>
<accession>A0A9D4PL06</accession>
<keyword evidence="2" id="KW-1185">Reference proteome</keyword>
<dbReference type="Gene3D" id="3.40.50.1820">
    <property type="entry name" value="alpha/beta hydrolase"/>
    <property type="match status" value="1"/>
</dbReference>
<comment type="caution">
    <text evidence="1">The sequence shown here is derived from an EMBL/GenBank/DDBJ whole genome shotgun (WGS) entry which is preliminary data.</text>
</comment>